<accession>A0ACC0GNB1</accession>
<sequence length="564" mass="61787">MFYGDKGLQFFDKGIAVILERWNDEKHGKSNVVVSYGGWVAICDLPFKLWNTRIFEQIGAKCGGLLAVDRRTKTFENLFEARLKVKGSNSGFLPSTVEVSTDEGAVTVRVKTLTKAVKCRGGHRQWSFWQRLSSELRSGGKEGDKVEGTDGTRGCLIPKEFGVHDENRIFEARSVNDEGRQRDDIVCIDNGRYRSGEGFLKGDGLVGDSGPWPVLGLSHESNKKQMGDEEGIYLGSNCNHSLGQVSNHVEDGSLGRNGCSHNLRCDGLNPVQSGNSVPGSNQGFCRVRQSMRIFDGENDRIHTANQREDELNGSDSRNLQGVEFATCNISMEHGIDQRGMSQQDGLNLNEIHLGLADVVDRSTGQFLQVGRPAGIDGVDEVDNDDALEIFPGVDRMINDVDMGICDPHGVLQALEGYGSQESSDESLGPNEEVDACTEKERADVFYPNLNSLFHEEEVPFSSCNQHTMGTEGEVVLDSGEKVCDSFDRDDMISSPPIQGVHSVSVRGGVVGESSVGIMVSNQNDNWPLLNTTRNSTSGSLIPQANNMDTHTNDLLIEESPNHRL</sequence>
<protein>
    <submittedName>
        <fullName evidence="1">Uncharacterized protein</fullName>
    </submittedName>
</protein>
<keyword evidence="2" id="KW-1185">Reference proteome</keyword>
<proteinExistence type="predicted"/>
<dbReference type="EMBL" id="CM045765">
    <property type="protein sequence ID" value="KAI8001948.1"/>
    <property type="molecule type" value="Genomic_DNA"/>
</dbReference>
<organism evidence="1 2">
    <name type="scientific">Camellia lanceoleosa</name>
    <dbReference type="NCBI Taxonomy" id="1840588"/>
    <lineage>
        <taxon>Eukaryota</taxon>
        <taxon>Viridiplantae</taxon>
        <taxon>Streptophyta</taxon>
        <taxon>Embryophyta</taxon>
        <taxon>Tracheophyta</taxon>
        <taxon>Spermatophyta</taxon>
        <taxon>Magnoliopsida</taxon>
        <taxon>eudicotyledons</taxon>
        <taxon>Gunneridae</taxon>
        <taxon>Pentapetalae</taxon>
        <taxon>asterids</taxon>
        <taxon>Ericales</taxon>
        <taxon>Theaceae</taxon>
        <taxon>Camellia</taxon>
    </lineage>
</organism>
<gene>
    <name evidence="1" type="ORF">LOK49_LG09G01948</name>
</gene>
<dbReference type="Proteomes" id="UP001060215">
    <property type="component" value="Chromosome 8"/>
</dbReference>
<comment type="caution">
    <text evidence="1">The sequence shown here is derived from an EMBL/GenBank/DDBJ whole genome shotgun (WGS) entry which is preliminary data.</text>
</comment>
<reference evidence="1 2" key="1">
    <citation type="journal article" date="2022" name="Plant J.">
        <title>Chromosome-level genome of Camellia lanceoleosa provides a valuable resource for understanding genome evolution and self-incompatibility.</title>
        <authorList>
            <person name="Gong W."/>
            <person name="Xiao S."/>
            <person name="Wang L."/>
            <person name="Liao Z."/>
            <person name="Chang Y."/>
            <person name="Mo W."/>
            <person name="Hu G."/>
            <person name="Li W."/>
            <person name="Zhao G."/>
            <person name="Zhu H."/>
            <person name="Hu X."/>
            <person name="Ji K."/>
            <person name="Xiang X."/>
            <person name="Song Q."/>
            <person name="Yuan D."/>
            <person name="Jin S."/>
            <person name="Zhang L."/>
        </authorList>
    </citation>
    <scope>NUCLEOTIDE SEQUENCE [LARGE SCALE GENOMIC DNA]</scope>
    <source>
        <strain evidence="1">SQ_2022a</strain>
    </source>
</reference>
<evidence type="ECO:0000313" key="2">
    <source>
        <dbReference type="Proteomes" id="UP001060215"/>
    </source>
</evidence>
<name>A0ACC0GNB1_9ERIC</name>
<evidence type="ECO:0000313" key="1">
    <source>
        <dbReference type="EMBL" id="KAI8001948.1"/>
    </source>
</evidence>